<dbReference type="EMBL" id="BDGU01000558">
    <property type="protein sequence ID" value="GAW08063.1"/>
    <property type="molecule type" value="Genomic_DNA"/>
</dbReference>
<dbReference type="Proteomes" id="UP000188533">
    <property type="component" value="Unassembled WGS sequence"/>
</dbReference>
<evidence type="ECO:0000256" key="1">
    <source>
        <dbReference type="SAM" id="MobiDB-lite"/>
    </source>
</evidence>
<reference evidence="2 3" key="1">
    <citation type="submission" date="2016-08" db="EMBL/GenBank/DDBJ databases">
        <authorList>
            <consortium name="Lentinula edodes genome sequencing consortium"/>
            <person name="Sakamoto Y."/>
            <person name="Nakade K."/>
            <person name="Sato S."/>
            <person name="Yoshida Y."/>
            <person name="Miyazaki K."/>
            <person name="Natsume S."/>
            <person name="Konno N."/>
        </authorList>
    </citation>
    <scope>NUCLEOTIDE SEQUENCE [LARGE SCALE GENOMIC DNA]</scope>
    <source>
        <strain evidence="2 3">NBRC 111202</strain>
    </source>
</reference>
<dbReference type="AlphaFoldDB" id="A0A1Q3ELI1"/>
<accession>A0A1Q3ELI1</accession>
<keyword evidence="3" id="KW-1185">Reference proteome</keyword>
<protein>
    <submittedName>
        <fullName evidence="2">Uncharacterized protein</fullName>
    </submittedName>
</protein>
<comment type="caution">
    <text evidence="2">The sequence shown here is derived from an EMBL/GenBank/DDBJ whole genome shotgun (WGS) entry which is preliminary data.</text>
</comment>
<name>A0A1Q3ELI1_LENED</name>
<feature type="region of interest" description="Disordered" evidence="1">
    <location>
        <begin position="357"/>
        <end position="379"/>
    </location>
</feature>
<reference evidence="2 3" key="2">
    <citation type="submission" date="2017-02" db="EMBL/GenBank/DDBJ databases">
        <title>A genome survey and senescence transcriptome analysis in Lentinula edodes.</title>
        <authorList>
            <person name="Sakamoto Y."/>
            <person name="Nakade K."/>
            <person name="Sato S."/>
            <person name="Yoshida Y."/>
            <person name="Miyazaki K."/>
            <person name="Natsume S."/>
            <person name="Konno N."/>
        </authorList>
    </citation>
    <scope>NUCLEOTIDE SEQUENCE [LARGE SCALE GENOMIC DNA]</scope>
    <source>
        <strain evidence="2 3">NBRC 111202</strain>
    </source>
</reference>
<organism evidence="2 3">
    <name type="scientific">Lentinula edodes</name>
    <name type="common">Shiitake mushroom</name>
    <name type="synonym">Lentinus edodes</name>
    <dbReference type="NCBI Taxonomy" id="5353"/>
    <lineage>
        <taxon>Eukaryota</taxon>
        <taxon>Fungi</taxon>
        <taxon>Dikarya</taxon>
        <taxon>Basidiomycota</taxon>
        <taxon>Agaricomycotina</taxon>
        <taxon>Agaricomycetes</taxon>
        <taxon>Agaricomycetidae</taxon>
        <taxon>Agaricales</taxon>
        <taxon>Marasmiineae</taxon>
        <taxon>Omphalotaceae</taxon>
        <taxon>Lentinula</taxon>
    </lineage>
</organism>
<proteinExistence type="predicted"/>
<feature type="compositionally biased region" description="Acidic residues" evidence="1">
    <location>
        <begin position="361"/>
        <end position="372"/>
    </location>
</feature>
<dbReference type="STRING" id="5353.A0A1Q3ELI1"/>
<evidence type="ECO:0000313" key="2">
    <source>
        <dbReference type="EMBL" id="GAW08063.1"/>
    </source>
</evidence>
<gene>
    <name evidence="2" type="ORF">LENED_010101</name>
</gene>
<feature type="compositionally biased region" description="Polar residues" evidence="1">
    <location>
        <begin position="179"/>
        <end position="192"/>
    </location>
</feature>
<feature type="region of interest" description="Disordered" evidence="1">
    <location>
        <begin position="142"/>
        <end position="200"/>
    </location>
</feature>
<sequence length="521" mass="58700">MQSTGNWPAAWLSADSEEERHALYQENGVRWSELLRLEYLDLVQNTVIDPMHGFYLRIFQRHCRDIWGMDVDLVDCDGLWEIELPTEEERTTAIHVFRHGSKTDFRNLKAKSLRYLAIQEGLDYRRNRDSLFSALSQLRNQRQWPTPPESFGSSDQNPPTSGPVATETALQDCSPLPDATSTSVSHLSSRTGHNLPPVVSDAPLDALGKARLAYRQQKPKSYLSKKFSVDTLLLLAKELEIGPILTPKGRISRDRQQIVNALIKKRDVPNTGLEQLSWTNHDLGATSSATTEATRAEDVVENDGILSRKKAQTLYRTATKAKINRLRRTELVAVWKVAAHFVAAANRARNVTAARQTAENDWYEDEDDEDDVSLGGSDKFGSDEEVFEMPIQNQGLKDEIHRYREALGDATEDGQPTKAKGGSPISRKKAAVLGKDTLAVIREDMSKLEIPSWMDTAPNRPGEKSHGSFTADQWRMFCTVNLPITLVRLWGTLPQDERKYAILVNFMHLVTALYPAEVSYQ</sequence>
<evidence type="ECO:0000313" key="3">
    <source>
        <dbReference type="Proteomes" id="UP000188533"/>
    </source>
</evidence>